<sequence>MHAQNAYLPLLALVRSGQLDLRLIRPNVFALCDLEHAMEAAGTAGSLELVVVTSRGAGDMAANAPTAPRLAGD</sequence>
<name>A0ABU0J7A2_9HYPH</name>
<dbReference type="EMBL" id="JAUSVX010000003">
    <property type="protein sequence ID" value="MDQ0469333.1"/>
    <property type="molecule type" value="Genomic_DNA"/>
</dbReference>
<organism evidence="1 2">
    <name type="scientific">Labrys wisconsinensis</name>
    <dbReference type="NCBI Taxonomy" id="425677"/>
    <lineage>
        <taxon>Bacteria</taxon>
        <taxon>Pseudomonadati</taxon>
        <taxon>Pseudomonadota</taxon>
        <taxon>Alphaproteobacteria</taxon>
        <taxon>Hyphomicrobiales</taxon>
        <taxon>Xanthobacteraceae</taxon>
        <taxon>Labrys</taxon>
    </lineage>
</organism>
<evidence type="ECO:0000313" key="2">
    <source>
        <dbReference type="Proteomes" id="UP001242480"/>
    </source>
</evidence>
<dbReference type="RefSeq" id="WP_307271914.1">
    <property type="nucleotide sequence ID" value="NZ_JAUSVX010000003.1"/>
</dbReference>
<accession>A0ABU0J7A2</accession>
<comment type="caution">
    <text evidence="1">The sequence shown here is derived from an EMBL/GenBank/DDBJ whole genome shotgun (WGS) entry which is preliminary data.</text>
</comment>
<protein>
    <submittedName>
        <fullName evidence="1">Uncharacterized protein</fullName>
    </submittedName>
</protein>
<gene>
    <name evidence="1" type="ORF">QO011_002344</name>
</gene>
<dbReference type="Proteomes" id="UP001242480">
    <property type="component" value="Unassembled WGS sequence"/>
</dbReference>
<evidence type="ECO:0000313" key="1">
    <source>
        <dbReference type="EMBL" id="MDQ0469333.1"/>
    </source>
</evidence>
<keyword evidence="2" id="KW-1185">Reference proteome</keyword>
<proteinExistence type="predicted"/>
<reference evidence="1 2" key="1">
    <citation type="submission" date="2023-07" db="EMBL/GenBank/DDBJ databases">
        <title>Genomic Encyclopedia of Type Strains, Phase IV (KMG-IV): sequencing the most valuable type-strain genomes for metagenomic binning, comparative biology and taxonomic classification.</title>
        <authorList>
            <person name="Goeker M."/>
        </authorList>
    </citation>
    <scope>NUCLEOTIDE SEQUENCE [LARGE SCALE GENOMIC DNA]</scope>
    <source>
        <strain evidence="1 2">DSM 19619</strain>
    </source>
</reference>